<reference evidence="2" key="1">
    <citation type="submission" date="2024-07" db="EMBL/GenBank/DDBJ databases">
        <title>Complete genome sequence of Prevotella sp. YM-2024 GTC17253.</title>
        <authorList>
            <person name="Hayashi M."/>
            <person name="Muto Y."/>
            <person name="Tanaka K."/>
            <person name="Niwa H."/>
        </authorList>
    </citation>
    <scope>NUCLEOTIDE SEQUENCE</scope>
    <source>
        <strain evidence="2">GTC17253</strain>
    </source>
</reference>
<protein>
    <submittedName>
        <fullName evidence="2">DUF1294 domain-containing protein</fullName>
    </submittedName>
</protein>
<dbReference type="InterPro" id="IPR010718">
    <property type="entry name" value="DUF1294"/>
</dbReference>
<proteinExistence type="predicted"/>
<evidence type="ECO:0000313" key="2">
    <source>
        <dbReference type="EMBL" id="BFO70841.1"/>
    </source>
</evidence>
<gene>
    <name evidence="2" type="ORF">GTC17253_08070</name>
</gene>
<accession>A0AB33ITB6</accession>
<keyword evidence="1" id="KW-0812">Transmembrane</keyword>
<keyword evidence="1" id="KW-0472">Membrane</keyword>
<name>A0AB33ITB6_9BACT</name>
<feature type="transmembrane region" description="Helical" evidence="1">
    <location>
        <begin position="71"/>
        <end position="89"/>
    </location>
</feature>
<dbReference type="AlphaFoldDB" id="A0AB33ITB6"/>
<keyword evidence="1" id="KW-1133">Transmembrane helix</keyword>
<dbReference type="InterPro" id="IPR012156">
    <property type="entry name" value="Cold_shock_CspA"/>
</dbReference>
<sequence>MKVSPIHIVLFYSIMMNMVAFCVYGIDKWKAKRAKWRITEATLLGLALIGGSIGAWLGMKVWHHKTMHKKFKYGVPFILIVQIVSILFLRWKL</sequence>
<feature type="transmembrane region" description="Helical" evidence="1">
    <location>
        <begin position="6"/>
        <end position="26"/>
    </location>
</feature>
<feature type="transmembrane region" description="Helical" evidence="1">
    <location>
        <begin position="38"/>
        <end position="59"/>
    </location>
</feature>
<organism evidence="2">
    <name type="scientific">Prevotella sp. GTC17253</name>
    <dbReference type="NCBI Taxonomy" id="3236793"/>
    <lineage>
        <taxon>Bacteria</taxon>
        <taxon>Pseudomonadati</taxon>
        <taxon>Bacteroidota</taxon>
        <taxon>Bacteroidia</taxon>
        <taxon>Bacteroidales</taxon>
        <taxon>Prevotellaceae</taxon>
        <taxon>Prevotella</taxon>
    </lineage>
</organism>
<dbReference type="PIRSF" id="PIRSF002599">
    <property type="entry name" value="Cold_shock_A"/>
    <property type="match status" value="1"/>
</dbReference>
<dbReference type="EMBL" id="AP035785">
    <property type="protein sequence ID" value="BFO70841.1"/>
    <property type="molecule type" value="Genomic_DNA"/>
</dbReference>
<dbReference type="GO" id="GO:0003676">
    <property type="term" value="F:nucleic acid binding"/>
    <property type="evidence" value="ECO:0007669"/>
    <property type="project" value="InterPro"/>
</dbReference>
<dbReference type="Pfam" id="PF06961">
    <property type="entry name" value="DUF1294"/>
    <property type="match status" value="1"/>
</dbReference>
<evidence type="ECO:0000256" key="1">
    <source>
        <dbReference type="SAM" id="Phobius"/>
    </source>
</evidence>